<evidence type="ECO:0008006" key="3">
    <source>
        <dbReference type="Google" id="ProtNLM"/>
    </source>
</evidence>
<dbReference type="PANTHER" id="PTHR32063">
    <property type="match status" value="1"/>
</dbReference>
<dbReference type="GO" id="GO:0042910">
    <property type="term" value="F:xenobiotic transmembrane transporter activity"/>
    <property type="evidence" value="ECO:0007669"/>
    <property type="project" value="TreeGrafter"/>
</dbReference>
<protein>
    <recommendedName>
        <fullName evidence="3">Acriflavin resistance protein</fullName>
    </recommendedName>
</protein>
<dbReference type="Gene3D" id="3.30.2090.10">
    <property type="entry name" value="Multidrug efflux transporter AcrB TolC docking domain, DN and DC subdomains"/>
    <property type="match status" value="1"/>
</dbReference>
<dbReference type="PATRIC" id="fig|1422.17.peg.400"/>
<dbReference type="Gene3D" id="3.30.70.1430">
    <property type="entry name" value="Multidrug efflux transporter AcrB pore domain"/>
    <property type="match status" value="1"/>
</dbReference>
<dbReference type="PANTHER" id="PTHR32063:SF0">
    <property type="entry name" value="SWARMING MOTILITY PROTEIN SWRC"/>
    <property type="match status" value="1"/>
</dbReference>
<dbReference type="SUPFAM" id="SSF82714">
    <property type="entry name" value="Multidrug efflux transporter AcrB TolC docking domain, DN and DC subdomains"/>
    <property type="match status" value="1"/>
</dbReference>
<evidence type="ECO:0000313" key="2">
    <source>
        <dbReference type="Proteomes" id="UP000075517"/>
    </source>
</evidence>
<dbReference type="Gene3D" id="3.30.70.1320">
    <property type="entry name" value="Multidrug efflux transporter AcrB pore domain like"/>
    <property type="match status" value="1"/>
</dbReference>
<dbReference type="Gene3D" id="1.20.1640.10">
    <property type="entry name" value="Multidrug efflux transporter AcrB transmembrane domain"/>
    <property type="match status" value="1"/>
</dbReference>
<name>A0A150NA74_GEOSE</name>
<sequence>MTFLTRFSLKNAATVFVCSFLLMFLGLSFASLKVDLLPNIEFPQLSIEVVYPGASPQDVNEEVTAKLEEKLKSLDGLKQMQSSSYEGMAVMNLEFPFRTDMEKMERQVESLIDKAGLPDNVQTEVNRFSFGSIPVFNISLFAKNGTDLQTLLETEVIPELNKIDGVNSVSIGGDSERLIRITVDRKKAAQAGLNLSEIKNQINEKVLAFPAGTLQTDTWQIPVRVEEKLNTIHELKNLKLVPTAVPMASNGLQRVASVKLGDIATIEEVNEQSEFTRYNLKPSLSMVVTKKQDANTKDSADTAKTVAVFEKKCAASRISSRTGQKWACKRCRAEGRQRIIT</sequence>
<dbReference type="SUPFAM" id="SSF82693">
    <property type="entry name" value="Multidrug efflux transporter AcrB pore domain, PN1, PN2, PC1 and PC2 subdomains"/>
    <property type="match status" value="2"/>
</dbReference>
<dbReference type="Proteomes" id="UP000075517">
    <property type="component" value="Unassembled WGS sequence"/>
</dbReference>
<dbReference type="EMBL" id="LQYY01000090">
    <property type="protein sequence ID" value="KYD33623.1"/>
    <property type="molecule type" value="Genomic_DNA"/>
</dbReference>
<proteinExistence type="predicted"/>
<gene>
    <name evidence="1" type="ORF">B4114_2169</name>
</gene>
<accession>A0A150NA74</accession>
<dbReference type="Pfam" id="PF00873">
    <property type="entry name" value="ACR_tran"/>
    <property type="match status" value="1"/>
</dbReference>
<organism evidence="1 2">
    <name type="scientific">Geobacillus stearothermophilus</name>
    <name type="common">Bacillus stearothermophilus</name>
    <dbReference type="NCBI Taxonomy" id="1422"/>
    <lineage>
        <taxon>Bacteria</taxon>
        <taxon>Bacillati</taxon>
        <taxon>Bacillota</taxon>
        <taxon>Bacilli</taxon>
        <taxon>Bacillales</taxon>
        <taxon>Anoxybacillaceae</taxon>
        <taxon>Geobacillus</taxon>
    </lineage>
</organism>
<comment type="caution">
    <text evidence="1">The sequence shown here is derived from an EMBL/GenBank/DDBJ whole genome shotgun (WGS) entry which is preliminary data.</text>
</comment>
<evidence type="ECO:0000313" key="1">
    <source>
        <dbReference type="EMBL" id="KYD33623.1"/>
    </source>
</evidence>
<dbReference type="GO" id="GO:0005886">
    <property type="term" value="C:plasma membrane"/>
    <property type="evidence" value="ECO:0007669"/>
    <property type="project" value="TreeGrafter"/>
</dbReference>
<dbReference type="InterPro" id="IPR001036">
    <property type="entry name" value="Acrflvin-R"/>
</dbReference>
<dbReference type="AlphaFoldDB" id="A0A150NA74"/>
<reference evidence="1 2" key="1">
    <citation type="submission" date="2016-01" db="EMBL/GenBank/DDBJ databases">
        <title>Draft Genome Sequences of Seven Thermophilic Sporeformers Isolated from Foods.</title>
        <authorList>
            <person name="Berendsen E.M."/>
            <person name="Wells-Bennik M.H."/>
            <person name="Krawcyk A.O."/>
            <person name="De Jong A."/>
            <person name="Holsappel S."/>
            <person name="Eijlander R.T."/>
            <person name="Kuipers O.P."/>
        </authorList>
    </citation>
    <scope>NUCLEOTIDE SEQUENCE [LARGE SCALE GENOMIC DNA]</scope>
    <source>
        <strain evidence="1 2">B4114</strain>
    </source>
</reference>
<dbReference type="InterPro" id="IPR027463">
    <property type="entry name" value="AcrB_DN_DC_subdom"/>
</dbReference>